<organism evidence="1 2">
    <name type="scientific">Varanus komodoensis</name>
    <name type="common">Komodo dragon</name>
    <dbReference type="NCBI Taxonomy" id="61221"/>
    <lineage>
        <taxon>Eukaryota</taxon>
        <taxon>Metazoa</taxon>
        <taxon>Chordata</taxon>
        <taxon>Craniata</taxon>
        <taxon>Vertebrata</taxon>
        <taxon>Euteleostomi</taxon>
        <taxon>Lepidosauria</taxon>
        <taxon>Squamata</taxon>
        <taxon>Bifurcata</taxon>
        <taxon>Unidentata</taxon>
        <taxon>Episquamata</taxon>
        <taxon>Toxicofera</taxon>
        <taxon>Anguimorpha</taxon>
        <taxon>Paleoanguimorpha</taxon>
        <taxon>Varanoidea</taxon>
        <taxon>Varanidae</taxon>
        <taxon>Varanus</taxon>
    </lineage>
</organism>
<dbReference type="SUPFAM" id="SSF47072">
    <property type="entry name" value="Cysteine alpha-hairpin motif"/>
    <property type="match status" value="1"/>
</dbReference>
<reference evidence="1" key="2">
    <citation type="submission" date="2025-09" db="UniProtKB">
        <authorList>
            <consortium name="Ensembl"/>
        </authorList>
    </citation>
    <scope>IDENTIFICATION</scope>
</reference>
<dbReference type="AlphaFoldDB" id="A0A8D2LIA7"/>
<evidence type="ECO:0008006" key="3">
    <source>
        <dbReference type="Google" id="ProtNLM"/>
    </source>
</evidence>
<keyword evidence="2" id="KW-1185">Reference proteome</keyword>
<name>A0A8D2LIA7_VARKO</name>
<dbReference type="Pfam" id="PF08991">
    <property type="entry name" value="CMC4"/>
    <property type="match status" value="1"/>
</dbReference>
<dbReference type="InterPro" id="IPR009069">
    <property type="entry name" value="Cys_alpha_HP_mot_SF"/>
</dbReference>
<reference evidence="1" key="1">
    <citation type="submission" date="2025-08" db="UniProtKB">
        <authorList>
            <consortium name="Ensembl"/>
        </authorList>
    </citation>
    <scope>IDENTIFICATION</scope>
</reference>
<dbReference type="InterPro" id="IPR027179">
    <property type="entry name" value="CMC4"/>
</dbReference>
<dbReference type="Proteomes" id="UP000694545">
    <property type="component" value="Unplaced"/>
</dbReference>
<proteinExistence type="predicted"/>
<protein>
    <recommendedName>
        <fullName evidence="3">Cx9C motif-containing protein 4</fullName>
    </recommendedName>
</protein>
<evidence type="ECO:0000313" key="1">
    <source>
        <dbReference type="Ensembl" id="ENSVKKP00000021977.1"/>
    </source>
</evidence>
<sequence>CGPHLLTCCFFFLPANNYLESKCEAIFQEMRRCCARYPKGRSTSCSGFQSEKKEKEISAIKCCSLTVIRLE</sequence>
<dbReference type="Gene3D" id="1.10.287.1130">
    <property type="entry name" value="CytochromE C oxidase copper chaperone"/>
    <property type="match status" value="1"/>
</dbReference>
<evidence type="ECO:0000313" key="2">
    <source>
        <dbReference type="Proteomes" id="UP000694545"/>
    </source>
</evidence>
<accession>A0A8D2LIA7</accession>
<dbReference type="Ensembl" id="ENSVKKT00000022523.1">
    <property type="protein sequence ID" value="ENSVKKP00000021977.1"/>
    <property type="gene ID" value="ENSVKKG00000014683.1"/>
</dbReference>